<dbReference type="InterPro" id="IPR030947">
    <property type="entry name" value="EcfA_1"/>
</dbReference>
<keyword evidence="3" id="KW-0813">Transport</keyword>
<dbReference type="SMART" id="SM00382">
    <property type="entry name" value="AAA"/>
    <property type="match status" value="1"/>
</dbReference>
<dbReference type="PROSITE" id="PS50893">
    <property type="entry name" value="ABC_TRANSPORTER_2"/>
    <property type="match status" value="1"/>
</dbReference>
<keyword evidence="6 10" id="KW-0067">ATP-binding</keyword>
<dbReference type="PANTHER" id="PTHR43553">
    <property type="entry name" value="HEAVY METAL TRANSPORTER"/>
    <property type="match status" value="1"/>
</dbReference>
<sequence>MTPNAQIEIVNVGFQYAGAEKIALKNISLSIHKGEVIAIVGHNGSGKSTLCKMLNALLIPAEGTVTVDGMDTRDEKNLLEIRRRVGMVFQNPDNQLVTTIVEEDVGFGPENLGVPPAEIRVRVDAALNEVEMSAYAEKASHALSGGQKQRVAIAGLLAMQPEVLVLDEATAMLDPRGREEVLSTVKKLNQERGMTVVMITQFMEEALGADRVFVLSEGRLVMEGTPREVFNERALLEESRLDAPAFVKLRDELLAAGLPISHEAMSCEALADELSRVLKA</sequence>
<comment type="subcellular location">
    <subcellularLocation>
        <location evidence="1">Cell membrane</location>
        <topology evidence="1">Peripheral membrane protein</topology>
    </subcellularLocation>
</comment>
<dbReference type="InterPro" id="IPR005876">
    <property type="entry name" value="Co_trans_ATP-bd"/>
</dbReference>
<organism evidence="10">
    <name type="scientific">bioreactor metagenome</name>
    <dbReference type="NCBI Taxonomy" id="1076179"/>
    <lineage>
        <taxon>unclassified sequences</taxon>
        <taxon>metagenomes</taxon>
        <taxon>ecological metagenomes</taxon>
    </lineage>
</organism>
<dbReference type="InterPro" id="IPR015856">
    <property type="entry name" value="ABC_transpr_CbiO/EcfA_su"/>
</dbReference>
<accession>A0A645BGD7</accession>
<dbReference type="InterPro" id="IPR050095">
    <property type="entry name" value="ECF_ABC_transporter_ATP-bd"/>
</dbReference>
<proteinExistence type="inferred from homology"/>
<keyword evidence="8" id="KW-0472">Membrane</keyword>
<dbReference type="Pfam" id="PF00005">
    <property type="entry name" value="ABC_tran"/>
    <property type="match status" value="1"/>
</dbReference>
<dbReference type="GO" id="GO:0043190">
    <property type="term" value="C:ATP-binding cassette (ABC) transporter complex"/>
    <property type="evidence" value="ECO:0007669"/>
    <property type="project" value="TreeGrafter"/>
</dbReference>
<dbReference type="InterPro" id="IPR003439">
    <property type="entry name" value="ABC_transporter-like_ATP-bd"/>
</dbReference>
<dbReference type="GO" id="GO:0042626">
    <property type="term" value="F:ATPase-coupled transmembrane transporter activity"/>
    <property type="evidence" value="ECO:0007669"/>
    <property type="project" value="TreeGrafter"/>
</dbReference>
<dbReference type="InterPro" id="IPR003593">
    <property type="entry name" value="AAA+_ATPase"/>
</dbReference>
<comment type="similarity">
    <text evidence="2">Belongs to the ABC transporter superfamily.</text>
</comment>
<dbReference type="PANTHER" id="PTHR43553:SF24">
    <property type="entry name" value="ENERGY-COUPLING FACTOR TRANSPORTER ATP-BINDING PROTEIN ECFA1"/>
    <property type="match status" value="1"/>
</dbReference>
<evidence type="ECO:0000313" key="10">
    <source>
        <dbReference type="EMBL" id="MPM64500.1"/>
    </source>
</evidence>
<dbReference type="PROSITE" id="PS00211">
    <property type="entry name" value="ABC_TRANSPORTER_1"/>
    <property type="match status" value="1"/>
</dbReference>
<reference evidence="10" key="1">
    <citation type="submission" date="2019-08" db="EMBL/GenBank/DDBJ databases">
        <authorList>
            <person name="Kucharzyk K."/>
            <person name="Murdoch R.W."/>
            <person name="Higgins S."/>
            <person name="Loffler F."/>
        </authorList>
    </citation>
    <scope>NUCLEOTIDE SEQUENCE</scope>
</reference>
<keyword evidence="7" id="KW-1278">Translocase</keyword>
<evidence type="ECO:0000256" key="7">
    <source>
        <dbReference type="ARBA" id="ARBA00022967"/>
    </source>
</evidence>
<dbReference type="NCBIfam" id="TIGR01166">
    <property type="entry name" value="cbiO"/>
    <property type="match status" value="1"/>
</dbReference>
<feature type="domain" description="ABC transporter" evidence="9">
    <location>
        <begin position="7"/>
        <end position="242"/>
    </location>
</feature>
<dbReference type="GO" id="GO:0006824">
    <property type="term" value="P:cobalt ion transport"/>
    <property type="evidence" value="ECO:0007669"/>
    <property type="project" value="InterPro"/>
</dbReference>
<keyword evidence="5" id="KW-0547">Nucleotide-binding</keyword>
<dbReference type="Gene3D" id="3.40.50.300">
    <property type="entry name" value="P-loop containing nucleotide triphosphate hydrolases"/>
    <property type="match status" value="1"/>
</dbReference>
<gene>
    <name evidence="10" type="primary">ecfA1_15</name>
    <name evidence="10" type="ORF">SDC9_111387</name>
</gene>
<dbReference type="AlphaFoldDB" id="A0A645BGD7"/>
<keyword evidence="10" id="KW-0378">Hydrolase</keyword>
<dbReference type="EC" id="3.6.3.-" evidence="10"/>
<dbReference type="NCBIfam" id="TIGR04520">
    <property type="entry name" value="ECF_ATPase_1"/>
    <property type="match status" value="1"/>
</dbReference>
<name>A0A645BGD7_9ZZZZ</name>
<evidence type="ECO:0000256" key="3">
    <source>
        <dbReference type="ARBA" id="ARBA00022448"/>
    </source>
</evidence>
<evidence type="ECO:0000256" key="6">
    <source>
        <dbReference type="ARBA" id="ARBA00022840"/>
    </source>
</evidence>
<keyword evidence="4" id="KW-1003">Cell membrane</keyword>
<evidence type="ECO:0000256" key="1">
    <source>
        <dbReference type="ARBA" id="ARBA00004202"/>
    </source>
</evidence>
<dbReference type="FunFam" id="3.40.50.300:FF:000224">
    <property type="entry name" value="Energy-coupling factor transporter ATP-binding protein EcfA"/>
    <property type="match status" value="1"/>
</dbReference>
<dbReference type="NCBIfam" id="NF010167">
    <property type="entry name" value="PRK13648.1"/>
    <property type="match status" value="1"/>
</dbReference>
<protein>
    <submittedName>
        <fullName evidence="10">Energy-coupling factor transporter ATP-binding protein EcfA1</fullName>
        <ecNumber evidence="10">3.6.3.-</ecNumber>
    </submittedName>
</protein>
<evidence type="ECO:0000256" key="2">
    <source>
        <dbReference type="ARBA" id="ARBA00005417"/>
    </source>
</evidence>
<evidence type="ECO:0000256" key="4">
    <source>
        <dbReference type="ARBA" id="ARBA00022475"/>
    </source>
</evidence>
<dbReference type="GO" id="GO:0005524">
    <property type="term" value="F:ATP binding"/>
    <property type="evidence" value="ECO:0007669"/>
    <property type="project" value="UniProtKB-KW"/>
</dbReference>
<dbReference type="SUPFAM" id="SSF52540">
    <property type="entry name" value="P-loop containing nucleoside triphosphate hydrolases"/>
    <property type="match status" value="1"/>
</dbReference>
<dbReference type="InterPro" id="IPR027417">
    <property type="entry name" value="P-loop_NTPase"/>
</dbReference>
<evidence type="ECO:0000259" key="9">
    <source>
        <dbReference type="PROSITE" id="PS50893"/>
    </source>
</evidence>
<dbReference type="InterPro" id="IPR017871">
    <property type="entry name" value="ABC_transporter-like_CS"/>
</dbReference>
<evidence type="ECO:0000256" key="8">
    <source>
        <dbReference type="ARBA" id="ARBA00023136"/>
    </source>
</evidence>
<dbReference type="EMBL" id="VSSQ01019988">
    <property type="protein sequence ID" value="MPM64500.1"/>
    <property type="molecule type" value="Genomic_DNA"/>
</dbReference>
<evidence type="ECO:0000256" key="5">
    <source>
        <dbReference type="ARBA" id="ARBA00022741"/>
    </source>
</evidence>
<comment type="caution">
    <text evidence="10">The sequence shown here is derived from an EMBL/GenBank/DDBJ whole genome shotgun (WGS) entry which is preliminary data.</text>
</comment>
<dbReference type="GO" id="GO:0016887">
    <property type="term" value="F:ATP hydrolysis activity"/>
    <property type="evidence" value="ECO:0007669"/>
    <property type="project" value="InterPro"/>
</dbReference>
<dbReference type="CDD" id="cd03225">
    <property type="entry name" value="ABC_cobalt_CbiO_domain1"/>
    <property type="match status" value="1"/>
</dbReference>